<dbReference type="InterPro" id="IPR002052">
    <property type="entry name" value="DNA_methylase_N6_adenine_CS"/>
</dbReference>
<reference evidence="8 9" key="1">
    <citation type="submission" date="2018-10" db="EMBL/GenBank/DDBJ databases">
        <title>Draft Genome Sequence of Bacteroides sp. KCTC 15687.</title>
        <authorList>
            <person name="Yu S.Y."/>
            <person name="Kim J.S."/>
            <person name="Oh B.S."/>
            <person name="Park S.H."/>
            <person name="Kang S.W."/>
            <person name="Park J.E."/>
            <person name="Choi S.H."/>
            <person name="Han K.I."/>
            <person name="Lee K.C."/>
            <person name="Eom M.K."/>
            <person name="Suh M.K."/>
            <person name="Lee D.H."/>
            <person name="Yoon H."/>
            <person name="Kim B."/>
            <person name="Yang S.J."/>
            <person name="Lee J.S."/>
            <person name="Lee J.H."/>
        </authorList>
    </citation>
    <scope>NUCLEOTIDE SEQUENCE [LARGE SCALE GENOMIC DNA]</scope>
    <source>
        <strain evidence="8 9">KCTC 15687</strain>
    </source>
</reference>
<dbReference type="GO" id="GO:0102559">
    <property type="term" value="F:peptide chain release factor N(5)-glutamine methyltransferase activity"/>
    <property type="evidence" value="ECO:0007669"/>
    <property type="project" value="UniProtKB-EC"/>
</dbReference>
<dbReference type="InterPro" id="IPR007848">
    <property type="entry name" value="Small_mtfrase_dom"/>
</dbReference>
<sequence length="294" mass="33787">MVFDLLFLILHSQNVNMNHITAYIRLSLKDIYPPEEVKTLTMLICCDILGFDALDIYMGKDITLSECKQRKLENIIFRLQKNEPIQYIRGIAEFYGRQFRVAPGVLVPRPETGELVDLIIKENQEAKSILDIGTGSGCISISLSKELPDAMVTAWDISEEALEIARWNNERLSGRVVFERQDVLSDIVSETQRYDVIVSNPPYVTEKEKADMDPNVLEWEPGLALFVPDDDPLLFYRHIVVLGQKLLNQGGKLYFEINQAYGAEMVRLLEMNHYHNIHVIKDIFENDRIVTANR</sequence>
<comment type="function">
    <text evidence="5">Methylates the class 1 translation termination release factors RF1/PrfA and RF2/PrfB on the glutamine residue of the universally conserved GGQ motif.</text>
</comment>
<dbReference type="CDD" id="cd02440">
    <property type="entry name" value="AdoMet_MTases"/>
    <property type="match status" value="1"/>
</dbReference>
<evidence type="ECO:0000313" key="8">
    <source>
        <dbReference type="EMBL" id="GCB35419.1"/>
    </source>
</evidence>
<evidence type="ECO:0000256" key="2">
    <source>
        <dbReference type="ARBA" id="ARBA00022679"/>
    </source>
</evidence>
<dbReference type="Gene3D" id="1.10.8.10">
    <property type="entry name" value="DNA helicase RuvA subunit, C-terminal domain"/>
    <property type="match status" value="1"/>
</dbReference>
<evidence type="ECO:0000256" key="4">
    <source>
        <dbReference type="ARBA" id="ARBA00048391"/>
    </source>
</evidence>
<keyword evidence="2 5" id="KW-0808">Transferase</keyword>
<dbReference type="InterPro" id="IPR040758">
    <property type="entry name" value="PrmC_N"/>
</dbReference>
<dbReference type="InterPro" id="IPR019874">
    <property type="entry name" value="RF_methyltr_PrmC"/>
</dbReference>
<feature type="binding site" evidence="5">
    <location>
        <position position="200"/>
    </location>
    <ligand>
        <name>S-adenosyl-L-methionine</name>
        <dbReference type="ChEBI" id="CHEBI:59789"/>
    </ligand>
</feature>
<evidence type="ECO:0000256" key="3">
    <source>
        <dbReference type="ARBA" id="ARBA00022691"/>
    </source>
</evidence>
<protein>
    <recommendedName>
        <fullName evidence="5">Release factor glutamine methyltransferase</fullName>
        <shortName evidence="5">RF MTase</shortName>
        <ecNumber evidence="5">2.1.1.297</ecNumber>
    </recommendedName>
    <alternativeName>
        <fullName evidence="5">N5-glutamine methyltransferase PrmC</fullName>
    </alternativeName>
    <alternativeName>
        <fullName evidence="5">Protein-(glutamine-N5) MTase PrmC</fullName>
    </alternativeName>
    <alternativeName>
        <fullName evidence="5">Protein-glutamine N-methyltransferase PrmC</fullName>
    </alternativeName>
</protein>
<dbReference type="AlphaFoldDB" id="A0A401LV80"/>
<proteinExistence type="inferred from homology"/>
<keyword evidence="3 5" id="KW-0949">S-adenosyl-L-methionine</keyword>
<dbReference type="GO" id="GO:0032259">
    <property type="term" value="P:methylation"/>
    <property type="evidence" value="ECO:0007669"/>
    <property type="project" value="UniProtKB-KW"/>
</dbReference>
<accession>A0A401LV80</accession>
<organism evidence="8 9">
    <name type="scientific">Bacteroides faecalis</name>
    <dbReference type="NCBI Taxonomy" id="2447885"/>
    <lineage>
        <taxon>Bacteria</taxon>
        <taxon>Pseudomonadati</taxon>
        <taxon>Bacteroidota</taxon>
        <taxon>Bacteroidia</taxon>
        <taxon>Bacteroidales</taxon>
        <taxon>Bacteroidaceae</taxon>
        <taxon>Bacteroides</taxon>
    </lineage>
</organism>
<gene>
    <name evidence="5 8" type="primary">prmC</name>
    <name evidence="8" type="ORF">KGMB02408_23640</name>
</gene>
<evidence type="ECO:0000256" key="1">
    <source>
        <dbReference type="ARBA" id="ARBA00022603"/>
    </source>
</evidence>
<keyword evidence="1 5" id="KW-0489">Methyltransferase</keyword>
<dbReference type="GO" id="GO:0003676">
    <property type="term" value="F:nucleic acid binding"/>
    <property type="evidence" value="ECO:0007669"/>
    <property type="project" value="InterPro"/>
</dbReference>
<feature type="binding site" evidence="5">
    <location>
        <begin position="200"/>
        <end position="203"/>
    </location>
    <ligand>
        <name>substrate</name>
    </ligand>
</feature>
<evidence type="ECO:0000259" key="7">
    <source>
        <dbReference type="Pfam" id="PF17827"/>
    </source>
</evidence>
<comment type="caution">
    <text evidence="5">Lacks conserved residue(s) required for the propagation of feature annotation.</text>
</comment>
<dbReference type="EMBL" id="BHWB01000006">
    <property type="protein sequence ID" value="GCB35419.1"/>
    <property type="molecule type" value="Genomic_DNA"/>
</dbReference>
<evidence type="ECO:0000256" key="5">
    <source>
        <dbReference type="HAMAP-Rule" id="MF_02126"/>
    </source>
</evidence>
<dbReference type="NCBIfam" id="TIGR03534">
    <property type="entry name" value="RF_mod_PrmC"/>
    <property type="match status" value="1"/>
</dbReference>
<dbReference type="PANTHER" id="PTHR18895">
    <property type="entry name" value="HEMK METHYLTRANSFERASE"/>
    <property type="match status" value="1"/>
</dbReference>
<dbReference type="NCBIfam" id="TIGR00536">
    <property type="entry name" value="hemK_fam"/>
    <property type="match status" value="1"/>
</dbReference>
<dbReference type="Gene3D" id="3.40.50.150">
    <property type="entry name" value="Vaccinia Virus protein VP39"/>
    <property type="match status" value="1"/>
</dbReference>
<comment type="similarity">
    <text evidence="5">Belongs to the protein N5-glutamine methyltransferase family. PrmC subfamily.</text>
</comment>
<feature type="binding site" evidence="5">
    <location>
        <position position="156"/>
    </location>
    <ligand>
        <name>S-adenosyl-L-methionine</name>
        <dbReference type="ChEBI" id="CHEBI:59789"/>
    </ligand>
</feature>
<dbReference type="Pfam" id="PF17827">
    <property type="entry name" value="PrmC_N"/>
    <property type="match status" value="1"/>
</dbReference>
<dbReference type="PROSITE" id="PS00092">
    <property type="entry name" value="N6_MTASE"/>
    <property type="match status" value="1"/>
</dbReference>
<feature type="binding site" evidence="5">
    <location>
        <begin position="133"/>
        <end position="137"/>
    </location>
    <ligand>
        <name>S-adenosyl-L-methionine</name>
        <dbReference type="ChEBI" id="CHEBI:59789"/>
    </ligand>
</feature>
<dbReference type="InterPro" id="IPR050320">
    <property type="entry name" value="N5-glutamine_MTase"/>
</dbReference>
<comment type="caution">
    <text evidence="8">The sequence shown here is derived from an EMBL/GenBank/DDBJ whole genome shotgun (WGS) entry which is preliminary data.</text>
</comment>
<feature type="domain" description="Release factor glutamine methyltransferase N-terminal" evidence="7">
    <location>
        <begin position="27"/>
        <end position="90"/>
    </location>
</feature>
<dbReference type="HAMAP" id="MF_02126">
    <property type="entry name" value="RF_methyltr_PrmC"/>
    <property type="match status" value="1"/>
</dbReference>
<evidence type="ECO:0000259" key="6">
    <source>
        <dbReference type="Pfam" id="PF05175"/>
    </source>
</evidence>
<evidence type="ECO:0000313" key="9">
    <source>
        <dbReference type="Proteomes" id="UP000288079"/>
    </source>
</evidence>
<name>A0A401LV80_9BACE</name>
<dbReference type="Pfam" id="PF05175">
    <property type="entry name" value="MTS"/>
    <property type="match status" value="1"/>
</dbReference>
<feature type="domain" description="Methyltransferase small" evidence="6">
    <location>
        <begin position="123"/>
        <end position="209"/>
    </location>
</feature>
<dbReference type="InterPro" id="IPR004556">
    <property type="entry name" value="HemK-like"/>
</dbReference>
<comment type="catalytic activity">
    <reaction evidence="4 5">
        <text>L-glutaminyl-[peptide chain release factor] + S-adenosyl-L-methionine = N(5)-methyl-L-glutaminyl-[peptide chain release factor] + S-adenosyl-L-homocysteine + H(+)</text>
        <dbReference type="Rhea" id="RHEA:42896"/>
        <dbReference type="Rhea" id="RHEA-COMP:10271"/>
        <dbReference type="Rhea" id="RHEA-COMP:10272"/>
        <dbReference type="ChEBI" id="CHEBI:15378"/>
        <dbReference type="ChEBI" id="CHEBI:30011"/>
        <dbReference type="ChEBI" id="CHEBI:57856"/>
        <dbReference type="ChEBI" id="CHEBI:59789"/>
        <dbReference type="ChEBI" id="CHEBI:61891"/>
        <dbReference type="EC" id="2.1.1.297"/>
    </reaction>
</comment>
<dbReference type="SUPFAM" id="SSF53335">
    <property type="entry name" value="S-adenosyl-L-methionine-dependent methyltransferases"/>
    <property type="match status" value="1"/>
</dbReference>
<dbReference type="Proteomes" id="UP000288079">
    <property type="component" value="Unassembled WGS sequence"/>
</dbReference>
<dbReference type="EC" id="2.1.1.297" evidence="5"/>
<dbReference type="InterPro" id="IPR029063">
    <property type="entry name" value="SAM-dependent_MTases_sf"/>
</dbReference>
<dbReference type="PANTHER" id="PTHR18895:SF74">
    <property type="entry name" value="MTRF1L RELEASE FACTOR GLUTAMINE METHYLTRANSFERASE"/>
    <property type="match status" value="1"/>
</dbReference>
<keyword evidence="9" id="KW-1185">Reference proteome</keyword>